<feature type="non-terminal residue" evidence="1">
    <location>
        <position position="252"/>
    </location>
</feature>
<protein>
    <submittedName>
        <fullName evidence="1">Uncharacterized protein</fullName>
    </submittedName>
</protein>
<gene>
    <name evidence="1" type="ORF">S01H1_63994</name>
</gene>
<dbReference type="AlphaFoldDB" id="X0XTA3"/>
<dbReference type="EMBL" id="BARS01042152">
    <property type="protein sequence ID" value="GAG39883.1"/>
    <property type="molecule type" value="Genomic_DNA"/>
</dbReference>
<sequence>ADIIVSQEARKELEAKKGRKLTRDEKKALQTAIDEKLAIDKPTVDRIRKEVENESEEYKRIQEQFGEEPTGYSQRESNLRVYELIDQERGLDVTDKAFDIAGRAIGNIQAYGHIGWFIDGISKKLREPTITVRKPEVKIVKGKPIMTFNETKKMDIKPFALIIPFTRIVANVATRNMGWNPYIGAMRAKTGEFGAMLSESSPYRVDMTKEEKSKAWQKVVKIAMIHSLLFALTNPDDDDESVIRITLNGTGD</sequence>
<feature type="non-terminal residue" evidence="1">
    <location>
        <position position="1"/>
    </location>
</feature>
<name>X0XTA3_9ZZZZ</name>
<accession>X0XTA3</accession>
<proteinExistence type="predicted"/>
<evidence type="ECO:0000313" key="1">
    <source>
        <dbReference type="EMBL" id="GAG39883.1"/>
    </source>
</evidence>
<comment type="caution">
    <text evidence="1">The sequence shown here is derived from an EMBL/GenBank/DDBJ whole genome shotgun (WGS) entry which is preliminary data.</text>
</comment>
<reference evidence="1" key="1">
    <citation type="journal article" date="2014" name="Front. Microbiol.">
        <title>High frequency of phylogenetically diverse reductive dehalogenase-homologous genes in deep subseafloor sedimentary metagenomes.</title>
        <authorList>
            <person name="Kawai M."/>
            <person name="Futagami T."/>
            <person name="Toyoda A."/>
            <person name="Takaki Y."/>
            <person name="Nishi S."/>
            <person name="Hori S."/>
            <person name="Arai W."/>
            <person name="Tsubouchi T."/>
            <person name="Morono Y."/>
            <person name="Uchiyama I."/>
            <person name="Ito T."/>
            <person name="Fujiyama A."/>
            <person name="Inagaki F."/>
            <person name="Takami H."/>
        </authorList>
    </citation>
    <scope>NUCLEOTIDE SEQUENCE</scope>
    <source>
        <strain evidence="1">Expedition CK06-06</strain>
    </source>
</reference>
<organism evidence="1">
    <name type="scientific">marine sediment metagenome</name>
    <dbReference type="NCBI Taxonomy" id="412755"/>
    <lineage>
        <taxon>unclassified sequences</taxon>
        <taxon>metagenomes</taxon>
        <taxon>ecological metagenomes</taxon>
    </lineage>
</organism>